<reference evidence="6" key="1">
    <citation type="submission" date="2023-01" db="EMBL/GenBank/DDBJ databases">
        <authorList>
            <person name="Piombo E."/>
        </authorList>
    </citation>
    <scope>NUCLEOTIDE SEQUENCE</scope>
</reference>
<dbReference type="EC" id="2.7.11.1" evidence="1"/>
<comment type="catalytic activity">
    <reaction evidence="3">
        <text>L-seryl-[protein] + ATP = O-phospho-L-seryl-[protein] + ADP + H(+)</text>
        <dbReference type="Rhea" id="RHEA:17989"/>
        <dbReference type="Rhea" id="RHEA-COMP:9863"/>
        <dbReference type="Rhea" id="RHEA-COMP:11604"/>
        <dbReference type="ChEBI" id="CHEBI:15378"/>
        <dbReference type="ChEBI" id="CHEBI:29999"/>
        <dbReference type="ChEBI" id="CHEBI:30616"/>
        <dbReference type="ChEBI" id="CHEBI:83421"/>
        <dbReference type="ChEBI" id="CHEBI:456216"/>
        <dbReference type="EC" id="2.7.11.1"/>
    </reaction>
</comment>
<keyword evidence="7" id="KW-1185">Reference proteome</keyword>
<dbReference type="PANTHER" id="PTHR38248">
    <property type="entry name" value="FUNK1 6"/>
    <property type="match status" value="1"/>
</dbReference>
<dbReference type="GO" id="GO:0004674">
    <property type="term" value="F:protein serine/threonine kinase activity"/>
    <property type="evidence" value="ECO:0007669"/>
    <property type="project" value="UniProtKB-EC"/>
</dbReference>
<feature type="compositionally biased region" description="Polar residues" evidence="4">
    <location>
        <begin position="514"/>
        <end position="532"/>
    </location>
</feature>
<dbReference type="InterPro" id="IPR040976">
    <property type="entry name" value="Pkinase_fungal"/>
</dbReference>
<dbReference type="AlphaFoldDB" id="A0AA35M795"/>
<dbReference type="Pfam" id="PF17667">
    <property type="entry name" value="Pkinase_fungal"/>
    <property type="match status" value="1"/>
</dbReference>
<dbReference type="PANTHER" id="PTHR38248:SF2">
    <property type="entry name" value="FUNK1 11"/>
    <property type="match status" value="1"/>
</dbReference>
<evidence type="ECO:0000313" key="6">
    <source>
        <dbReference type="EMBL" id="CAI6091430.1"/>
    </source>
</evidence>
<dbReference type="Gene3D" id="1.10.510.10">
    <property type="entry name" value="Transferase(Phosphotransferase) domain 1"/>
    <property type="match status" value="1"/>
</dbReference>
<sequence>MTDQNRSKVIQEHPIGNGLNAFRTSFNSICEDRNISPDPAAVEHLGQEDLQNLVLVLLSTLQIHPAARLLCSSGNGKNLFDDLLRLNSAVNSGEFEPDRIKPLLRSAVTDTPDDTVIWNHLYEAVTESTPPPRPIPSSIQQTPLSQNTSGLVNSSEFRHNVDPILKLELEHLYTGLPNFHKAFFGDVPDLDRVSEAVFRRCTDGDHPLFTDGWTGWPATAKEREVLAWFGGLIPKLEAFACDHIPTLATRRKLLAQPRTPLIGSTGKRSMDIGFVDSDITYNPDFEDSRYRWSHILVAGELKSNPKADTASIAWIDLARYVREVFGAQENRRFVLGFTLCGSLMRVWEFDRLGGIASEQFDINSKDGGLRFVTTILGFLRMNEEMLGFDPTIRTFGDQQYIDIERNDKTERLIIDEVMKRARCVAGRATVCWRAHRKEDPQTPLVIKDSWQYTDRDEEGELLREATQKGVANVARYYHHETVRVRGANDDIQQNIRKGLDVTEAANYRPGRAKLQSSANVSISRKGRSTSSGVKRPSSDADATLPPIKRSRPTSPTKASGERPPNRVHRRVILSDYGKPIYKASSRVALLSALEGCIDGHHHLHKVGLLHRDISINNLMMNEDKKNPSWTAFLIDLDLAVRGQREGASGAKGKTGTRAFMAIGALLDDEHSFMHDLESFFWVLFWICIHYNGPDGGKPVPRFEKWNYVDTDELAELKKGEIADEEDFLKKADKHFTSHYRPLIPWVNRLRRKVFPNGGRWKRLEPELYSSMKKILHDARRDPMVLAEG</sequence>
<evidence type="ECO:0000313" key="7">
    <source>
        <dbReference type="Proteomes" id="UP001160390"/>
    </source>
</evidence>
<dbReference type="InterPro" id="IPR011009">
    <property type="entry name" value="Kinase-like_dom_sf"/>
</dbReference>
<name>A0AA35M795_9HYPO</name>
<evidence type="ECO:0000256" key="1">
    <source>
        <dbReference type="ARBA" id="ARBA00012513"/>
    </source>
</evidence>
<evidence type="ECO:0000256" key="3">
    <source>
        <dbReference type="ARBA" id="ARBA00048679"/>
    </source>
</evidence>
<organism evidence="6 7">
    <name type="scientific">Clonostachys chloroleuca</name>
    <dbReference type="NCBI Taxonomy" id="1926264"/>
    <lineage>
        <taxon>Eukaryota</taxon>
        <taxon>Fungi</taxon>
        <taxon>Dikarya</taxon>
        <taxon>Ascomycota</taxon>
        <taxon>Pezizomycotina</taxon>
        <taxon>Sordariomycetes</taxon>
        <taxon>Hypocreomycetidae</taxon>
        <taxon>Hypocreales</taxon>
        <taxon>Bionectriaceae</taxon>
        <taxon>Clonostachys</taxon>
    </lineage>
</organism>
<dbReference type="Proteomes" id="UP001160390">
    <property type="component" value="Unassembled WGS sequence"/>
</dbReference>
<evidence type="ECO:0000256" key="4">
    <source>
        <dbReference type="SAM" id="MobiDB-lite"/>
    </source>
</evidence>
<evidence type="ECO:0000256" key="2">
    <source>
        <dbReference type="ARBA" id="ARBA00047899"/>
    </source>
</evidence>
<proteinExistence type="predicted"/>
<dbReference type="PROSITE" id="PS00109">
    <property type="entry name" value="PROTEIN_KINASE_TYR"/>
    <property type="match status" value="1"/>
</dbReference>
<dbReference type="EMBL" id="CABFNP030001129">
    <property type="protein sequence ID" value="CAI6091430.1"/>
    <property type="molecule type" value="Genomic_DNA"/>
</dbReference>
<evidence type="ECO:0000259" key="5">
    <source>
        <dbReference type="Pfam" id="PF17667"/>
    </source>
</evidence>
<comment type="catalytic activity">
    <reaction evidence="2">
        <text>L-threonyl-[protein] + ATP = O-phospho-L-threonyl-[protein] + ADP + H(+)</text>
        <dbReference type="Rhea" id="RHEA:46608"/>
        <dbReference type="Rhea" id="RHEA-COMP:11060"/>
        <dbReference type="Rhea" id="RHEA-COMP:11605"/>
        <dbReference type="ChEBI" id="CHEBI:15378"/>
        <dbReference type="ChEBI" id="CHEBI:30013"/>
        <dbReference type="ChEBI" id="CHEBI:30616"/>
        <dbReference type="ChEBI" id="CHEBI:61977"/>
        <dbReference type="ChEBI" id="CHEBI:456216"/>
        <dbReference type="EC" id="2.7.11.1"/>
    </reaction>
</comment>
<accession>A0AA35M795</accession>
<feature type="domain" description="Fungal-type protein kinase" evidence="5">
    <location>
        <begin position="270"/>
        <end position="687"/>
    </location>
</feature>
<dbReference type="InterPro" id="IPR008266">
    <property type="entry name" value="Tyr_kinase_AS"/>
</dbReference>
<gene>
    <name evidence="6" type="ORF">CCHLO57077_00019232</name>
</gene>
<dbReference type="SUPFAM" id="SSF56112">
    <property type="entry name" value="Protein kinase-like (PK-like)"/>
    <property type="match status" value="1"/>
</dbReference>
<protein>
    <recommendedName>
        <fullName evidence="1">non-specific serine/threonine protein kinase</fullName>
        <ecNumber evidence="1">2.7.11.1</ecNumber>
    </recommendedName>
</protein>
<feature type="region of interest" description="Disordered" evidence="4">
    <location>
        <begin position="510"/>
        <end position="571"/>
    </location>
</feature>
<comment type="caution">
    <text evidence="6">The sequence shown here is derived from an EMBL/GenBank/DDBJ whole genome shotgun (WGS) entry which is preliminary data.</text>
</comment>